<reference evidence="3 4" key="1">
    <citation type="journal article" date="2013" name="PLoS Genet.">
        <title>Distinctive expansion of potential virulence genes in the genome of the oomycete fish pathogen Saprolegnia parasitica.</title>
        <authorList>
            <person name="Jiang R.H."/>
            <person name="de Bruijn I."/>
            <person name="Haas B.J."/>
            <person name="Belmonte R."/>
            <person name="Lobach L."/>
            <person name="Christie J."/>
            <person name="van den Ackerveken G."/>
            <person name="Bottin A."/>
            <person name="Bulone V."/>
            <person name="Diaz-Moreno S.M."/>
            <person name="Dumas B."/>
            <person name="Fan L."/>
            <person name="Gaulin E."/>
            <person name="Govers F."/>
            <person name="Grenville-Briggs L.J."/>
            <person name="Horner N.R."/>
            <person name="Levin J.Z."/>
            <person name="Mammella M."/>
            <person name="Meijer H.J."/>
            <person name="Morris P."/>
            <person name="Nusbaum C."/>
            <person name="Oome S."/>
            <person name="Phillips A.J."/>
            <person name="van Rooyen D."/>
            <person name="Rzeszutek E."/>
            <person name="Saraiva M."/>
            <person name="Secombes C.J."/>
            <person name="Seidl M.F."/>
            <person name="Snel B."/>
            <person name="Stassen J.H."/>
            <person name="Sykes S."/>
            <person name="Tripathy S."/>
            <person name="van den Berg H."/>
            <person name="Vega-Arreguin J.C."/>
            <person name="Wawra S."/>
            <person name="Young S.K."/>
            <person name="Zeng Q."/>
            <person name="Dieguez-Uribeondo J."/>
            <person name="Russ C."/>
            <person name="Tyler B.M."/>
            <person name="van West P."/>
        </authorList>
    </citation>
    <scope>NUCLEOTIDE SEQUENCE [LARGE SCALE GENOMIC DNA]</scope>
    <source>
        <strain evidence="3 4">CBS 223.65</strain>
    </source>
</reference>
<dbReference type="OrthoDB" id="1926212at2759"/>
<feature type="repeat" description="TPR" evidence="1">
    <location>
        <begin position="109"/>
        <end position="142"/>
    </location>
</feature>
<dbReference type="InterPro" id="IPR011990">
    <property type="entry name" value="TPR-like_helical_dom_sf"/>
</dbReference>
<dbReference type="SMART" id="SM00028">
    <property type="entry name" value="TPR"/>
    <property type="match status" value="2"/>
</dbReference>
<dbReference type="EMBL" id="KK583197">
    <property type="protein sequence ID" value="KDO31872.1"/>
    <property type="molecule type" value="Genomic_DNA"/>
</dbReference>
<feature type="transmembrane region" description="Helical" evidence="2">
    <location>
        <begin position="702"/>
        <end position="723"/>
    </location>
</feature>
<dbReference type="Proteomes" id="UP000030745">
    <property type="component" value="Unassembled WGS sequence"/>
</dbReference>
<name>A0A067CYJ1_SAPPC</name>
<feature type="transmembrane region" description="Helical" evidence="2">
    <location>
        <begin position="641"/>
        <end position="659"/>
    </location>
</feature>
<dbReference type="Gene3D" id="1.25.40.10">
    <property type="entry name" value="Tetratricopeptide repeat domain"/>
    <property type="match status" value="1"/>
</dbReference>
<organism evidence="3 4">
    <name type="scientific">Saprolegnia parasitica (strain CBS 223.65)</name>
    <dbReference type="NCBI Taxonomy" id="695850"/>
    <lineage>
        <taxon>Eukaryota</taxon>
        <taxon>Sar</taxon>
        <taxon>Stramenopiles</taxon>
        <taxon>Oomycota</taxon>
        <taxon>Saprolegniomycetes</taxon>
        <taxon>Saprolegniales</taxon>
        <taxon>Saprolegniaceae</taxon>
        <taxon>Saprolegnia</taxon>
    </lineage>
</organism>
<keyword evidence="2" id="KW-0812">Transmembrane</keyword>
<keyword evidence="2" id="KW-0472">Membrane</keyword>
<dbReference type="RefSeq" id="XP_012197750.1">
    <property type="nucleotide sequence ID" value="XM_012342360.1"/>
</dbReference>
<evidence type="ECO:0000313" key="3">
    <source>
        <dbReference type="EMBL" id="KDO31872.1"/>
    </source>
</evidence>
<accession>A0A067CYJ1</accession>
<evidence type="ECO:0000256" key="1">
    <source>
        <dbReference type="PROSITE-ProRule" id="PRU00339"/>
    </source>
</evidence>
<feature type="transmembrane region" description="Helical" evidence="2">
    <location>
        <begin position="259"/>
        <end position="282"/>
    </location>
</feature>
<dbReference type="PROSITE" id="PS50005">
    <property type="entry name" value="TPR"/>
    <property type="match status" value="1"/>
</dbReference>
<sequence length="766" mass="85403">MAANDVGDEFRWLRHVCAAPMLPLAYHLRWRSELTAEYTSPAIYGVAGGLSLLSTVALHAVLLTLLQRWVYDDLEIQLRQAATAKMGRRDWKAASEDWSRILRINPSDADGLKQRGQCFLHLGEADKATSDFARSLALNPADSILQEQLNILRPNQVPSSPPQLGVWSKVIAPFALLSVGSQSTWSTRVLVLLLLPILLACLLLHALVRGAVNVLLSSLHLAWRSARALRRPSMPRWQEHERSQLASAHASITFVFAEMIPYAVTYLRVSCLAWLLSAMLFAERVAGRCYDGVWRCLRVICRLRLRRLGQIVLTVAEAAYPLVDAGVDNVLEGLVAIKRCIEAAIAYVQELAVAAWYWTTTTVLCLVNTLVNRAQVTLAWLGNVSYHLCMHIVLPRLHSFAVATCTVVERSFAWLQQVLRQLYTLCCVLARKFVSAILRAYYFVLYQVVDITSAALLTMVYKLHALLVLTRDIVLRPLARAMRIAACYVGRTLRHALSATAKYVQRQLYNTWRILLRAVVAPILRGYYCLLYQAIDSAAVVLLASATKLRALFLFTRDVLLRPLGRAMQHALRYVGRAMLRVLTIFARRLQRLLKAISTGLGRVWRYLVPVVLRNLDNFVATGLRIAARCVRAFWRLWRGLHYLVVGLLDIVFQLLIACKNVCTSPPMRALYASVAAFLATVYASFSACLAAAYAAMWSAGVWASTVAVATWQAVMAIVQSVVHVASVIVQQLSHVVFAIVSAATQVAYDVANEVQRMVSLGSKSL</sequence>
<keyword evidence="2" id="KW-1133">Transmembrane helix</keyword>
<keyword evidence="1" id="KW-0802">TPR repeat</keyword>
<evidence type="ECO:0000313" key="4">
    <source>
        <dbReference type="Proteomes" id="UP000030745"/>
    </source>
</evidence>
<feature type="transmembrane region" description="Helical" evidence="2">
    <location>
        <begin position="42"/>
        <end position="66"/>
    </location>
</feature>
<feature type="transmembrane region" description="Helical" evidence="2">
    <location>
        <begin position="189"/>
        <end position="208"/>
    </location>
</feature>
<keyword evidence="4" id="KW-1185">Reference proteome</keyword>
<dbReference type="InterPro" id="IPR019734">
    <property type="entry name" value="TPR_rpt"/>
</dbReference>
<dbReference type="GeneID" id="24126274"/>
<gene>
    <name evidence="3" type="ORF">SPRG_03792</name>
</gene>
<evidence type="ECO:0000256" key="2">
    <source>
        <dbReference type="SAM" id="Phobius"/>
    </source>
</evidence>
<dbReference type="SUPFAM" id="SSF48452">
    <property type="entry name" value="TPR-like"/>
    <property type="match status" value="1"/>
</dbReference>
<proteinExistence type="predicted"/>
<protein>
    <submittedName>
        <fullName evidence="3">Uncharacterized protein</fullName>
    </submittedName>
</protein>
<dbReference type="KEGG" id="spar:SPRG_03792"/>
<dbReference type="AlphaFoldDB" id="A0A067CYJ1"/>
<feature type="transmembrane region" description="Helical" evidence="2">
    <location>
        <begin position="671"/>
        <end position="696"/>
    </location>
</feature>
<dbReference type="VEuPathDB" id="FungiDB:SPRG_03792"/>